<keyword evidence="1" id="KW-0812">Transmembrane</keyword>
<evidence type="ECO:0000313" key="2">
    <source>
        <dbReference type="EMBL" id="SET31196.1"/>
    </source>
</evidence>
<name>A0A1I0DFQ6_9FIRM</name>
<feature type="transmembrane region" description="Helical" evidence="1">
    <location>
        <begin position="58"/>
        <end position="75"/>
    </location>
</feature>
<dbReference type="Proteomes" id="UP000199800">
    <property type="component" value="Unassembled WGS sequence"/>
</dbReference>
<evidence type="ECO:0000256" key="1">
    <source>
        <dbReference type="SAM" id="Phobius"/>
    </source>
</evidence>
<dbReference type="STRING" id="29364.SAMN04487772_11456"/>
<feature type="transmembrane region" description="Helical" evidence="1">
    <location>
        <begin position="7"/>
        <end position="27"/>
    </location>
</feature>
<keyword evidence="1" id="KW-1133">Transmembrane helix</keyword>
<keyword evidence="1" id="KW-0472">Membrane</keyword>
<gene>
    <name evidence="2" type="ORF">SAMN04487772_11456</name>
</gene>
<dbReference type="RefSeq" id="WP_092478124.1">
    <property type="nucleotide sequence ID" value="NZ_FOHN01000014.1"/>
</dbReference>
<sequence>MKRNRQFLAGIAAIILLLGILFSFYYISSHAQHHCTDGDCAVCIGVQQASRLLNNLKIIPILSFVVAVLSVFTLERGSVSHFAKRKETLITLKVELLD</sequence>
<reference evidence="2 3" key="1">
    <citation type="submission" date="2016-10" db="EMBL/GenBank/DDBJ databases">
        <authorList>
            <person name="de Groot N.N."/>
        </authorList>
    </citation>
    <scope>NUCLEOTIDE SEQUENCE [LARGE SCALE GENOMIC DNA]</scope>
    <source>
        <strain evidence="2 3">DSM 1801</strain>
    </source>
</reference>
<proteinExistence type="predicted"/>
<dbReference type="OrthoDB" id="1863318at2"/>
<evidence type="ECO:0000313" key="3">
    <source>
        <dbReference type="Proteomes" id="UP000199800"/>
    </source>
</evidence>
<accession>A0A1I0DFQ6</accession>
<keyword evidence="3" id="KW-1185">Reference proteome</keyword>
<protein>
    <submittedName>
        <fullName evidence="2">Uncharacterized protein</fullName>
    </submittedName>
</protein>
<dbReference type="AlphaFoldDB" id="A0A1I0DFQ6"/>
<organism evidence="2 3">
    <name type="scientific">[Clostridium] polysaccharolyticum</name>
    <dbReference type="NCBI Taxonomy" id="29364"/>
    <lineage>
        <taxon>Bacteria</taxon>
        <taxon>Bacillati</taxon>
        <taxon>Bacillota</taxon>
        <taxon>Clostridia</taxon>
        <taxon>Lachnospirales</taxon>
        <taxon>Lachnospiraceae</taxon>
    </lineage>
</organism>
<dbReference type="EMBL" id="FOHN01000014">
    <property type="protein sequence ID" value="SET31196.1"/>
    <property type="molecule type" value="Genomic_DNA"/>
</dbReference>